<dbReference type="InterPro" id="IPR011109">
    <property type="entry name" value="DNA_bind_recombinase_dom"/>
</dbReference>
<keyword evidence="4" id="KW-1185">Reference proteome</keyword>
<dbReference type="PANTHER" id="PTHR30461:SF23">
    <property type="entry name" value="DNA RECOMBINASE-RELATED"/>
    <property type="match status" value="1"/>
</dbReference>
<name>A0A163XCA5_9BRAD</name>
<organism evidence="3 4">
    <name type="scientific">Tardiphaga robiniae</name>
    <dbReference type="NCBI Taxonomy" id="943830"/>
    <lineage>
        <taxon>Bacteria</taxon>
        <taxon>Pseudomonadati</taxon>
        <taxon>Pseudomonadota</taxon>
        <taxon>Alphaproteobacteria</taxon>
        <taxon>Hyphomicrobiales</taxon>
        <taxon>Nitrobacteraceae</taxon>
        <taxon>Tardiphaga</taxon>
    </lineage>
</organism>
<dbReference type="FunFam" id="3.40.50.1390:FF:000008">
    <property type="entry name" value="DNA recombinase"/>
    <property type="match status" value="1"/>
</dbReference>
<dbReference type="SMART" id="SM00857">
    <property type="entry name" value="Resolvase"/>
    <property type="match status" value="1"/>
</dbReference>
<dbReference type="Pfam" id="PF00239">
    <property type="entry name" value="Resolvase"/>
    <property type="match status" value="1"/>
</dbReference>
<dbReference type="PROSITE" id="PS51737">
    <property type="entry name" value="RECOMBINASE_DNA_BIND"/>
    <property type="match status" value="1"/>
</dbReference>
<protein>
    <recommendedName>
        <fullName evidence="5">Recombinase family protein</fullName>
    </recommendedName>
</protein>
<dbReference type="AlphaFoldDB" id="A0A163XCA5"/>
<dbReference type="OrthoDB" id="7735915at2"/>
<dbReference type="SUPFAM" id="SSF53041">
    <property type="entry name" value="Resolvase-like"/>
    <property type="match status" value="1"/>
</dbReference>
<evidence type="ECO:0008006" key="5">
    <source>
        <dbReference type="Google" id="ProtNLM"/>
    </source>
</evidence>
<dbReference type="InterPro" id="IPR036162">
    <property type="entry name" value="Resolvase-like_N_sf"/>
</dbReference>
<evidence type="ECO:0000313" key="4">
    <source>
        <dbReference type="Proteomes" id="UP000076574"/>
    </source>
</evidence>
<evidence type="ECO:0000259" key="2">
    <source>
        <dbReference type="PROSITE" id="PS51737"/>
    </source>
</evidence>
<dbReference type="CDD" id="cd00338">
    <property type="entry name" value="Ser_Recombinase"/>
    <property type="match status" value="1"/>
</dbReference>
<dbReference type="Proteomes" id="UP000076574">
    <property type="component" value="Unassembled WGS sequence"/>
</dbReference>
<gene>
    <name evidence="3" type="ORF">A4A58_18475</name>
</gene>
<dbReference type="Gene3D" id="3.40.50.1390">
    <property type="entry name" value="Resolvase, N-terminal catalytic domain"/>
    <property type="match status" value="1"/>
</dbReference>
<dbReference type="InterPro" id="IPR038109">
    <property type="entry name" value="DNA_bind_recomb_sf"/>
</dbReference>
<dbReference type="InterPro" id="IPR006119">
    <property type="entry name" value="Resolv_N"/>
</dbReference>
<comment type="caution">
    <text evidence="3">The sequence shown here is derived from an EMBL/GenBank/DDBJ whole genome shotgun (WGS) entry which is preliminary data.</text>
</comment>
<dbReference type="GO" id="GO:0000150">
    <property type="term" value="F:DNA strand exchange activity"/>
    <property type="evidence" value="ECO:0007669"/>
    <property type="project" value="InterPro"/>
</dbReference>
<dbReference type="RefSeq" id="WP_068738387.1">
    <property type="nucleotide sequence ID" value="NZ_LVYV01000055.1"/>
</dbReference>
<proteinExistence type="predicted"/>
<dbReference type="STRING" id="943830.A4A58_18475"/>
<dbReference type="EMBL" id="LVYV01000055">
    <property type="protein sequence ID" value="KZD20713.1"/>
    <property type="molecule type" value="Genomic_DNA"/>
</dbReference>
<accession>A0A163XCA5</accession>
<sequence>MLLAENRAVQYVRMSTDMQRHSIAIQAEAIALYAARRGLTIVRTYEDAGRSGVTIDGRSALQTLISDVRSGTADFRTILIYDVSRWGRFQDTDESAYYEFICRSNGVAVEYCAEQFSNDGSLTTTILKNLKRAMAGEYSRELSAKVFAGQAKAVRNGFHRGSTPGYGLRRCLIEDGSAQRTILKLGQRKRLSTDRTILVPGPAEEIEVVDRIYSLFIDQKFSLSRIARLLNEEGIANVAQRQWNDVSVREVLSNEKYIGSAQFNKTSRKLGAPSRKNFRSEWVEKIGAFEGIVSKERFRQAREQLVYNARAYRDSELLDALTAIWCSRGRISAALIDSIPVMPRVNTYKEHFGGLAAAYQMIGYAPPFRRGRSPQARIVIMSQISAKLKAEGCQVEWHSGSSQMLINQELVLAVVAGCATPGCGKNQWQIKRSAWAKPDILVAARVHDQVSTVVEDYLFIPLLFLANESWLTISRKRLQRMEAFRSPTLDPLLALCSRERIGLVNAPHT</sequence>
<evidence type="ECO:0000313" key="3">
    <source>
        <dbReference type="EMBL" id="KZD20713.1"/>
    </source>
</evidence>
<dbReference type="GO" id="GO:0003677">
    <property type="term" value="F:DNA binding"/>
    <property type="evidence" value="ECO:0007669"/>
    <property type="project" value="InterPro"/>
</dbReference>
<evidence type="ECO:0000259" key="1">
    <source>
        <dbReference type="PROSITE" id="PS51736"/>
    </source>
</evidence>
<dbReference type="PROSITE" id="PS51736">
    <property type="entry name" value="RECOMBINASES_3"/>
    <property type="match status" value="1"/>
</dbReference>
<dbReference type="Gene3D" id="3.90.1750.20">
    <property type="entry name" value="Putative Large Serine Recombinase, Chain B, Domain 2"/>
    <property type="match status" value="1"/>
</dbReference>
<dbReference type="InterPro" id="IPR050639">
    <property type="entry name" value="SSR_resolvase"/>
</dbReference>
<feature type="domain" description="Recombinase" evidence="2">
    <location>
        <begin position="187"/>
        <end position="311"/>
    </location>
</feature>
<reference evidence="3 4" key="1">
    <citation type="submission" date="2016-03" db="EMBL/GenBank/DDBJ databases">
        <title>Microsymbionts genomes from the relict species Vavilovia formosa (Stev.) Fed.</title>
        <authorList>
            <person name="Kopat V."/>
            <person name="Chirak E."/>
            <person name="Kimeklis A."/>
            <person name="Andronov E."/>
        </authorList>
    </citation>
    <scope>NUCLEOTIDE SEQUENCE [LARGE SCALE GENOMIC DNA]</scope>
    <source>
        <strain evidence="3 4">Vaf07</strain>
    </source>
</reference>
<dbReference type="PANTHER" id="PTHR30461">
    <property type="entry name" value="DNA-INVERTASE FROM LAMBDOID PROPHAGE"/>
    <property type="match status" value="1"/>
</dbReference>
<feature type="domain" description="Resolvase/invertase-type recombinase catalytic" evidence="1">
    <location>
        <begin position="7"/>
        <end position="157"/>
    </location>
</feature>
<dbReference type="Pfam" id="PF07508">
    <property type="entry name" value="Recombinase"/>
    <property type="match status" value="1"/>
</dbReference>